<protein>
    <submittedName>
        <fullName evidence="1">3749_t:CDS:1</fullName>
    </submittedName>
</protein>
<evidence type="ECO:0000313" key="1">
    <source>
        <dbReference type="EMBL" id="CAG8651618.1"/>
    </source>
</evidence>
<name>A0A9N9DX25_9GLOM</name>
<sequence>VKDFEVEVHRNPGFPQNVIVTIFARECIVWDEFTEYVFAWNVKRSNWGKNIVSIKSKK</sequence>
<proteinExistence type="predicted"/>
<keyword evidence="2" id="KW-1185">Reference proteome</keyword>
<evidence type="ECO:0000313" key="2">
    <source>
        <dbReference type="Proteomes" id="UP000789342"/>
    </source>
</evidence>
<feature type="non-terminal residue" evidence="1">
    <location>
        <position position="1"/>
    </location>
</feature>
<accession>A0A9N9DX25</accession>
<dbReference type="AlphaFoldDB" id="A0A9N9DX25"/>
<reference evidence="1" key="1">
    <citation type="submission" date="2021-06" db="EMBL/GenBank/DDBJ databases">
        <authorList>
            <person name="Kallberg Y."/>
            <person name="Tangrot J."/>
            <person name="Rosling A."/>
        </authorList>
    </citation>
    <scope>NUCLEOTIDE SEQUENCE</scope>
    <source>
        <strain evidence="1">CL551</strain>
    </source>
</reference>
<dbReference type="Proteomes" id="UP000789342">
    <property type="component" value="Unassembled WGS sequence"/>
</dbReference>
<organism evidence="1 2">
    <name type="scientific">Acaulospora morrowiae</name>
    <dbReference type="NCBI Taxonomy" id="94023"/>
    <lineage>
        <taxon>Eukaryota</taxon>
        <taxon>Fungi</taxon>
        <taxon>Fungi incertae sedis</taxon>
        <taxon>Mucoromycota</taxon>
        <taxon>Glomeromycotina</taxon>
        <taxon>Glomeromycetes</taxon>
        <taxon>Diversisporales</taxon>
        <taxon>Acaulosporaceae</taxon>
        <taxon>Acaulospora</taxon>
    </lineage>
</organism>
<dbReference type="EMBL" id="CAJVPV010010481">
    <property type="protein sequence ID" value="CAG8651618.1"/>
    <property type="molecule type" value="Genomic_DNA"/>
</dbReference>
<gene>
    <name evidence="1" type="ORF">AMORRO_LOCUS9991</name>
</gene>
<comment type="caution">
    <text evidence="1">The sequence shown here is derived from an EMBL/GenBank/DDBJ whole genome shotgun (WGS) entry which is preliminary data.</text>
</comment>